<keyword evidence="3" id="KW-1185">Reference proteome</keyword>
<organism evidence="2 3">
    <name type="scientific">Roseinatronobacter alkalisoli</name>
    <dbReference type="NCBI Taxonomy" id="3028235"/>
    <lineage>
        <taxon>Bacteria</taxon>
        <taxon>Pseudomonadati</taxon>
        <taxon>Pseudomonadota</taxon>
        <taxon>Alphaproteobacteria</taxon>
        <taxon>Rhodobacterales</taxon>
        <taxon>Paracoccaceae</taxon>
        <taxon>Roseinatronobacter</taxon>
    </lineage>
</organism>
<comment type="caution">
    <text evidence="2">The sequence shown here is derived from an EMBL/GenBank/DDBJ whole genome shotgun (WGS) entry which is preliminary data.</text>
</comment>
<evidence type="ECO:0000256" key="1">
    <source>
        <dbReference type="SAM" id="MobiDB-lite"/>
    </source>
</evidence>
<proteinExistence type="predicted"/>
<sequence length="398" mass="42520">MQTLNPTLLRDLALCEGPLCVSLYMEMSAGGGEHDHIRIALKNAKADAKAAIADAGADAAAVYAVQQRLADLSYDDVVGGRDRRVAAFIAPDRTQVVDASFTETSVHVGTRFRLAPLLAALEQTPDHAVLVASSDRACLYRVTGGVLNLQKVADMPGSLTEISQFTDQQEKGNIHGREDSGIPASYRGGLVGPSGPAGPTGVPHHSMGGHDWREDHEQELRVYANLVINAAQRHLSGTSTPLVIAADERLYGMIHSSCEYPFLVEEGITRHPVSLDQEELRHAAAKCLHREISKRRADAWDKVAMSMGRGDSEASDNPADIVVAAAAGRVAHLFVQSGASLPGRFDAGNLTAEANAGGADDLIDRAIIETLRNGGDIFPMEDRNGEGKLMAASYRYPV</sequence>
<dbReference type="Pfam" id="PF18845">
    <property type="entry name" value="baeRF_family3"/>
    <property type="match status" value="1"/>
</dbReference>
<protein>
    <submittedName>
        <fullName evidence="2">Uncharacterized protein</fullName>
    </submittedName>
</protein>
<reference evidence="2" key="1">
    <citation type="submission" date="2023-02" db="EMBL/GenBank/DDBJ databases">
        <title>Description of Roseinatronobacter alkalisoli sp. nov., an alkaliphilic bacerium isolated from soda soil.</title>
        <authorList>
            <person name="Wei W."/>
        </authorList>
    </citation>
    <scope>NUCLEOTIDE SEQUENCE</scope>
    <source>
        <strain evidence="2">HJB301</strain>
    </source>
</reference>
<name>A0ABT5T7H6_9RHOB</name>
<feature type="region of interest" description="Disordered" evidence="1">
    <location>
        <begin position="172"/>
        <end position="211"/>
    </location>
</feature>
<evidence type="ECO:0000313" key="3">
    <source>
        <dbReference type="Proteomes" id="UP001431784"/>
    </source>
</evidence>
<accession>A0ABT5T7H6</accession>
<dbReference type="InterPro" id="IPR041289">
    <property type="entry name" value="Bact_RF_family3"/>
</dbReference>
<dbReference type="RefSeq" id="WP_274351769.1">
    <property type="nucleotide sequence ID" value="NZ_JAQZSM010000005.1"/>
</dbReference>
<gene>
    <name evidence="2" type="ORF">PUT78_08225</name>
</gene>
<dbReference type="EMBL" id="JAQZSM010000005">
    <property type="protein sequence ID" value="MDD7971084.1"/>
    <property type="molecule type" value="Genomic_DNA"/>
</dbReference>
<dbReference type="Proteomes" id="UP001431784">
    <property type="component" value="Unassembled WGS sequence"/>
</dbReference>
<evidence type="ECO:0000313" key="2">
    <source>
        <dbReference type="EMBL" id="MDD7971084.1"/>
    </source>
</evidence>